<dbReference type="Proteomes" id="UP001155660">
    <property type="component" value="Chromosome B3"/>
</dbReference>
<dbReference type="PANTHER" id="PTHR11561">
    <property type="entry name" value="PHOSPHOENOLPYRUVATE CARBOXYKINASE"/>
    <property type="match status" value="1"/>
</dbReference>
<feature type="region of interest" description="Disordered" evidence="1">
    <location>
        <begin position="70"/>
        <end position="102"/>
    </location>
</feature>
<dbReference type="GO" id="GO:0042594">
    <property type="term" value="P:response to starvation"/>
    <property type="evidence" value="ECO:0007669"/>
    <property type="project" value="TreeGrafter"/>
</dbReference>
<dbReference type="GO" id="GO:0004613">
    <property type="term" value="F:phosphoenolpyruvate carboxykinase (GTP) activity"/>
    <property type="evidence" value="ECO:0007669"/>
    <property type="project" value="TreeGrafter"/>
</dbReference>
<dbReference type="OrthoDB" id="5841594at2759"/>
<dbReference type="GeneID" id="122136863"/>
<feature type="domain" description="Phosphoenolpyruvate carboxykinase C-terminal P-loop" evidence="2">
    <location>
        <begin position="1"/>
        <end position="65"/>
    </location>
</feature>
<dbReference type="GO" id="GO:0006107">
    <property type="term" value="P:oxaloacetate metabolic process"/>
    <property type="evidence" value="ECO:0007669"/>
    <property type="project" value="TreeGrafter"/>
</dbReference>
<dbReference type="Pfam" id="PF00821">
    <property type="entry name" value="PEPCK_GTP"/>
    <property type="match status" value="1"/>
</dbReference>
<dbReference type="GO" id="GO:0071333">
    <property type="term" value="P:cellular response to glucose stimulus"/>
    <property type="evidence" value="ECO:0007669"/>
    <property type="project" value="TreeGrafter"/>
</dbReference>
<protein>
    <submittedName>
        <fullName evidence="3">Phosphoenolpyruvate carboxykinase [GTP], mitochondrial-like</fullName>
    </submittedName>
</protein>
<dbReference type="GO" id="GO:0005525">
    <property type="term" value="F:GTP binding"/>
    <property type="evidence" value="ECO:0007669"/>
    <property type="project" value="InterPro"/>
</dbReference>
<dbReference type="GO" id="GO:0046327">
    <property type="term" value="P:glycerol biosynthetic process from pyruvate"/>
    <property type="evidence" value="ECO:0007669"/>
    <property type="project" value="TreeGrafter"/>
</dbReference>
<dbReference type="InterPro" id="IPR008209">
    <property type="entry name" value="PEP_carboxykinase_GTP"/>
</dbReference>
<evidence type="ECO:0000256" key="1">
    <source>
        <dbReference type="SAM" id="MobiDB-lite"/>
    </source>
</evidence>
<accession>A0A9Q9ZX89</accession>
<organism evidence="3">
    <name type="scientific">Cyprinus carpio</name>
    <name type="common">Common carp</name>
    <dbReference type="NCBI Taxonomy" id="7962"/>
    <lineage>
        <taxon>Eukaryota</taxon>
        <taxon>Metazoa</taxon>
        <taxon>Chordata</taxon>
        <taxon>Craniata</taxon>
        <taxon>Vertebrata</taxon>
        <taxon>Euteleostomi</taxon>
        <taxon>Actinopterygii</taxon>
        <taxon>Neopterygii</taxon>
        <taxon>Teleostei</taxon>
        <taxon>Ostariophysi</taxon>
        <taxon>Cypriniformes</taxon>
        <taxon>Cyprinidae</taxon>
        <taxon>Cyprininae</taxon>
        <taxon>Cyprinus</taxon>
    </lineage>
</organism>
<dbReference type="InterPro" id="IPR035077">
    <property type="entry name" value="PEP_carboxykinase_GTP_C"/>
</dbReference>
<dbReference type="GO" id="GO:0070365">
    <property type="term" value="P:hepatocyte differentiation"/>
    <property type="evidence" value="ECO:0007669"/>
    <property type="project" value="TreeGrafter"/>
</dbReference>
<proteinExistence type="predicted"/>
<dbReference type="KEGG" id="ccar:122136863"/>
<dbReference type="GO" id="GO:0019543">
    <property type="term" value="P:propionate catabolic process"/>
    <property type="evidence" value="ECO:0007669"/>
    <property type="project" value="TreeGrafter"/>
</dbReference>
<evidence type="ECO:0000259" key="2">
    <source>
        <dbReference type="Pfam" id="PF00821"/>
    </source>
</evidence>
<name>A0A9Q9ZX89_CYPCA</name>
<dbReference type="GO" id="GO:0006094">
    <property type="term" value="P:gluconeogenesis"/>
    <property type="evidence" value="ECO:0007669"/>
    <property type="project" value="InterPro"/>
</dbReference>
<dbReference type="GO" id="GO:0032869">
    <property type="term" value="P:cellular response to insulin stimulus"/>
    <property type="evidence" value="ECO:0007669"/>
    <property type="project" value="TreeGrafter"/>
</dbReference>
<feature type="compositionally biased region" description="Polar residues" evidence="1">
    <location>
        <begin position="77"/>
        <end position="86"/>
    </location>
</feature>
<dbReference type="RefSeq" id="XP_042577387.1">
    <property type="nucleotide sequence ID" value="XM_042721453.1"/>
</dbReference>
<reference evidence="3" key="1">
    <citation type="submission" date="2025-08" db="UniProtKB">
        <authorList>
            <consortium name="RefSeq"/>
        </authorList>
    </citation>
    <scope>IDENTIFICATION</scope>
    <source>
        <tissue evidence="3">Muscle</tissue>
    </source>
</reference>
<dbReference type="PANTHER" id="PTHR11561:SF11">
    <property type="entry name" value="PHOSPHOENOLPYRUVATE CARBOXYKINASE [GTP], MITOCHONDRIAL"/>
    <property type="match status" value="1"/>
</dbReference>
<evidence type="ECO:0000313" key="3">
    <source>
        <dbReference type="RefSeq" id="XP_042577387.1"/>
    </source>
</evidence>
<dbReference type="GO" id="GO:0030145">
    <property type="term" value="F:manganese ion binding"/>
    <property type="evidence" value="ECO:0007669"/>
    <property type="project" value="TreeGrafter"/>
</dbReference>
<dbReference type="GO" id="GO:0071549">
    <property type="term" value="P:cellular response to dexamethasone stimulus"/>
    <property type="evidence" value="ECO:0007669"/>
    <property type="project" value="TreeGrafter"/>
</dbReference>
<gene>
    <name evidence="3" type="primary">LOC122136863</name>
</gene>
<dbReference type="GO" id="GO:0005829">
    <property type="term" value="C:cytosol"/>
    <property type="evidence" value="ECO:0007669"/>
    <property type="project" value="TreeGrafter"/>
</dbReference>
<sequence>MRSESTAAAEHKGKVIMHDPFAMRPFFGYNFGDYLAHWLSMETRKGPTQLPKIFHVNWFRKDQKTALSCGQGLERTPASSSGSSNDAAVPVKRKLPPKKETQELRTYFTQQVGADLPAQVEGELRGLEERWTLHLRNTKPKSSLDAISGIST</sequence>
<dbReference type="AlphaFoldDB" id="A0A9Q9ZX89"/>